<gene>
    <name evidence="2" type="ORF">OIT44_03120</name>
</gene>
<feature type="domain" description="DUF4422" evidence="1">
    <location>
        <begin position="2"/>
        <end position="218"/>
    </location>
</feature>
<evidence type="ECO:0000313" key="2">
    <source>
        <dbReference type="EMBL" id="MCW0953063.1"/>
    </source>
</evidence>
<name>A0ABT3E3S0_9LACO</name>
<organism evidence="2 3">
    <name type="scientific">Weissella ceti</name>
    <dbReference type="NCBI Taxonomy" id="759620"/>
    <lineage>
        <taxon>Bacteria</taxon>
        <taxon>Bacillati</taxon>
        <taxon>Bacillota</taxon>
        <taxon>Bacilli</taxon>
        <taxon>Lactobacillales</taxon>
        <taxon>Lactobacillaceae</taxon>
        <taxon>Weissella</taxon>
    </lineage>
</organism>
<dbReference type="RefSeq" id="WP_264336059.1">
    <property type="nucleotide sequence ID" value="NZ_JAOZFE010000002.1"/>
</dbReference>
<accession>A0ABT3E3S0</accession>
<keyword evidence="3" id="KW-1185">Reference proteome</keyword>
<dbReference type="EMBL" id="JAOZFE010000002">
    <property type="protein sequence ID" value="MCW0953063.1"/>
    <property type="molecule type" value="Genomic_DNA"/>
</dbReference>
<evidence type="ECO:0000259" key="1">
    <source>
        <dbReference type="Pfam" id="PF14393"/>
    </source>
</evidence>
<proteinExistence type="predicted"/>
<dbReference type="Proteomes" id="UP001526225">
    <property type="component" value="Unassembled WGS sequence"/>
</dbReference>
<dbReference type="Pfam" id="PF14393">
    <property type="entry name" value="DUF4422"/>
    <property type="match status" value="1"/>
</dbReference>
<comment type="caution">
    <text evidence="2">The sequence shown here is derived from an EMBL/GenBank/DDBJ whole genome shotgun (WGS) entry which is preliminary data.</text>
</comment>
<dbReference type="InterPro" id="IPR025536">
    <property type="entry name" value="DUF4422"/>
</dbReference>
<reference evidence="2 3" key="1">
    <citation type="submission" date="2022-10" db="EMBL/GenBank/DDBJ databases">
        <title>Weissella fermenti sp. nov., isolated from fermented cabbage.</title>
        <authorList>
            <person name="Lee J.K."/>
            <person name="Baek J.H."/>
            <person name="Choi D.G."/>
            <person name="Kim J.M."/>
            <person name="Jeon C.O."/>
        </authorList>
    </citation>
    <scope>NUCLEOTIDE SEQUENCE [LARGE SCALE GENOMIC DNA]</scope>
    <source>
        <strain evidence="2 3">KACC 18534</strain>
    </source>
</reference>
<evidence type="ECO:0000313" key="3">
    <source>
        <dbReference type="Proteomes" id="UP001526225"/>
    </source>
</evidence>
<protein>
    <submittedName>
        <fullName evidence="2">DUF4422 domain-containing protein</fullName>
    </submittedName>
</protein>
<sequence>MKILVAAHKPYQMPDDPIYQPVYVGAALKENMPEGYIGDDTGKNMSPMNAHFNELTALYWAKYNLQDEDILGLMHYRRYFGRKASHSLTDVLSGEEIRKALTEVDVLVPKARNYFIEDQQTHYFNAHEHLPFQVMKDVIGTAFPEYSDAFEQVCRSPKAHLFNMQMMKQADFQSFTDFVFGVLEKVEPKIPYREYEGQESRVFGFLSEYLLDTWMITNHKTFREYPLVTTEKTNWLDKGSAFLIRKFTKKKIKRLTFKFRATQR</sequence>